<feature type="region of interest" description="Disordered" evidence="1">
    <location>
        <begin position="1"/>
        <end position="80"/>
    </location>
</feature>
<sequence length="261" mass="28712">MDTSERISPEPEVSNDLISLDDEQAPLETHQEVSDPPIHEPISGRRLVGAPRISKESWDYSNFLDSRSRGQSCSNDASDMSRNTLQAQNNNFASQSLQVDHNSHSQASFRASLPPTHSSHSVPTPRIDNPPYSLIDASLADLPSHLVSSRTSVPTSTGLYVAPISNRHSWLPSSAVQSSLRQDRDNTFVIPNQRHSDAIRQTRYQAMPSAEASDSRVRFAEPENFASSANSTQHETLAPTDPVPGSICTWKKKSLLSNTDI</sequence>
<feature type="compositionally biased region" description="Polar residues" evidence="1">
    <location>
        <begin position="59"/>
        <end position="80"/>
    </location>
</feature>
<feature type="compositionally biased region" description="Low complexity" evidence="1">
    <location>
        <begin position="112"/>
        <end position="125"/>
    </location>
</feature>
<reference evidence="2" key="1">
    <citation type="submission" date="2022-01" db="EMBL/GenBank/DDBJ databases">
        <authorList>
            <person name="King R."/>
        </authorList>
    </citation>
    <scope>NUCLEOTIDE SEQUENCE</scope>
</reference>
<organism evidence="2 3">
    <name type="scientific">Ceutorhynchus assimilis</name>
    <name type="common">cabbage seed weevil</name>
    <dbReference type="NCBI Taxonomy" id="467358"/>
    <lineage>
        <taxon>Eukaryota</taxon>
        <taxon>Metazoa</taxon>
        <taxon>Ecdysozoa</taxon>
        <taxon>Arthropoda</taxon>
        <taxon>Hexapoda</taxon>
        <taxon>Insecta</taxon>
        <taxon>Pterygota</taxon>
        <taxon>Neoptera</taxon>
        <taxon>Endopterygota</taxon>
        <taxon>Coleoptera</taxon>
        <taxon>Polyphaga</taxon>
        <taxon>Cucujiformia</taxon>
        <taxon>Curculionidae</taxon>
        <taxon>Ceutorhynchinae</taxon>
        <taxon>Ceutorhynchus</taxon>
    </lineage>
</organism>
<accession>A0A9N9MU37</accession>
<keyword evidence="3" id="KW-1185">Reference proteome</keyword>
<name>A0A9N9MU37_9CUCU</name>
<gene>
    <name evidence="2" type="ORF">CEUTPL_LOCUS10462</name>
</gene>
<dbReference type="AlphaFoldDB" id="A0A9N9MU37"/>
<dbReference type="EMBL" id="OU892282">
    <property type="protein sequence ID" value="CAG9769992.1"/>
    <property type="molecule type" value="Genomic_DNA"/>
</dbReference>
<feature type="compositionally biased region" description="Polar residues" evidence="1">
    <location>
        <begin position="96"/>
        <end position="109"/>
    </location>
</feature>
<dbReference type="Proteomes" id="UP001152799">
    <property type="component" value="Chromosome 6"/>
</dbReference>
<evidence type="ECO:0000313" key="2">
    <source>
        <dbReference type="EMBL" id="CAG9769992.1"/>
    </source>
</evidence>
<proteinExistence type="predicted"/>
<evidence type="ECO:0000256" key="1">
    <source>
        <dbReference type="SAM" id="MobiDB-lite"/>
    </source>
</evidence>
<evidence type="ECO:0000313" key="3">
    <source>
        <dbReference type="Proteomes" id="UP001152799"/>
    </source>
</evidence>
<protein>
    <submittedName>
        <fullName evidence="2">Uncharacterized protein</fullName>
    </submittedName>
</protein>
<feature type="region of interest" description="Disordered" evidence="1">
    <location>
        <begin position="96"/>
        <end position="129"/>
    </location>
</feature>